<dbReference type="InterPro" id="IPR013321">
    <property type="entry name" value="Arc_rbn_hlx_hlx"/>
</dbReference>
<proteinExistence type="predicted"/>
<dbReference type="EMBL" id="CAACVJ010000188">
    <property type="protein sequence ID" value="VEP14485.1"/>
    <property type="molecule type" value="Genomic_DNA"/>
</dbReference>
<evidence type="ECO:0000313" key="2">
    <source>
        <dbReference type="EMBL" id="VEP14485.1"/>
    </source>
</evidence>
<dbReference type="Proteomes" id="UP000320055">
    <property type="component" value="Unassembled WGS sequence"/>
</dbReference>
<reference evidence="2 3" key="1">
    <citation type="submission" date="2019-01" db="EMBL/GenBank/DDBJ databases">
        <authorList>
            <person name="Brito A."/>
        </authorList>
    </citation>
    <scope>NUCLEOTIDE SEQUENCE [LARGE SCALE GENOMIC DNA]</scope>
    <source>
        <strain evidence="2">1</strain>
    </source>
</reference>
<organism evidence="2 3">
    <name type="scientific">Hyella patelloides LEGE 07179</name>
    <dbReference type="NCBI Taxonomy" id="945734"/>
    <lineage>
        <taxon>Bacteria</taxon>
        <taxon>Bacillati</taxon>
        <taxon>Cyanobacteriota</taxon>
        <taxon>Cyanophyceae</taxon>
        <taxon>Pleurocapsales</taxon>
        <taxon>Hyellaceae</taxon>
        <taxon>Hyella</taxon>
    </lineage>
</organism>
<name>A0A563VSS4_9CYAN</name>
<evidence type="ECO:0000313" key="3">
    <source>
        <dbReference type="Proteomes" id="UP000320055"/>
    </source>
</evidence>
<evidence type="ECO:0008006" key="4">
    <source>
        <dbReference type="Google" id="ProtNLM"/>
    </source>
</evidence>
<dbReference type="AlphaFoldDB" id="A0A563VSS4"/>
<feature type="region of interest" description="Disordered" evidence="1">
    <location>
        <begin position="1"/>
        <end position="28"/>
    </location>
</feature>
<protein>
    <recommendedName>
        <fullName evidence="4">Protein CopB</fullName>
    </recommendedName>
</protein>
<dbReference type="GO" id="GO:0006355">
    <property type="term" value="P:regulation of DNA-templated transcription"/>
    <property type="evidence" value="ECO:0007669"/>
    <property type="project" value="InterPro"/>
</dbReference>
<keyword evidence="3" id="KW-1185">Reference proteome</keyword>
<dbReference type="Gene3D" id="1.10.1220.10">
    <property type="entry name" value="Met repressor-like"/>
    <property type="match status" value="1"/>
</dbReference>
<dbReference type="OrthoDB" id="515870at2"/>
<evidence type="ECO:0000256" key="1">
    <source>
        <dbReference type="SAM" id="MobiDB-lite"/>
    </source>
</evidence>
<sequence length="71" mass="8205">MALQAKKTRRKRQEKEAALTEATKEETKRLNAEIPKTLHNKLKMFAASRETKITDVVIKALNEYMSKNSNE</sequence>
<gene>
    <name evidence="2" type="ORF">H1P_2680007</name>
</gene>
<feature type="compositionally biased region" description="Basic and acidic residues" evidence="1">
    <location>
        <begin position="13"/>
        <end position="28"/>
    </location>
</feature>
<dbReference type="SUPFAM" id="SSF47598">
    <property type="entry name" value="Ribbon-helix-helix"/>
    <property type="match status" value="1"/>
</dbReference>
<feature type="compositionally biased region" description="Basic residues" evidence="1">
    <location>
        <begin position="1"/>
        <end position="12"/>
    </location>
</feature>
<dbReference type="InterPro" id="IPR010985">
    <property type="entry name" value="Ribbon_hlx_hlx"/>
</dbReference>
<dbReference type="RefSeq" id="WP_144873109.1">
    <property type="nucleotide sequence ID" value="NZ_LR214011.1"/>
</dbReference>
<accession>A0A563VSS4</accession>